<dbReference type="InterPro" id="IPR006121">
    <property type="entry name" value="HMA_dom"/>
</dbReference>
<keyword evidence="3" id="KW-0449">Lipoprotein</keyword>
<dbReference type="PANTHER" id="PTHR45811:SF80">
    <property type="entry name" value="COPPER TRANSPORT PROTEIN FAMILY-RELATED"/>
    <property type="match status" value="1"/>
</dbReference>
<organism evidence="8 9">
    <name type="scientific">Hibiscus sabdariffa</name>
    <name type="common">roselle</name>
    <dbReference type="NCBI Taxonomy" id="183260"/>
    <lineage>
        <taxon>Eukaryota</taxon>
        <taxon>Viridiplantae</taxon>
        <taxon>Streptophyta</taxon>
        <taxon>Embryophyta</taxon>
        <taxon>Tracheophyta</taxon>
        <taxon>Spermatophyta</taxon>
        <taxon>Magnoliopsida</taxon>
        <taxon>eudicotyledons</taxon>
        <taxon>Gunneridae</taxon>
        <taxon>Pentapetalae</taxon>
        <taxon>rosids</taxon>
        <taxon>malvids</taxon>
        <taxon>Malvales</taxon>
        <taxon>Malvaceae</taxon>
        <taxon>Malvoideae</taxon>
        <taxon>Hibiscus</taxon>
    </lineage>
</organism>
<dbReference type="Pfam" id="PF00076">
    <property type="entry name" value="RRM_1"/>
    <property type="match status" value="1"/>
</dbReference>
<name>A0ABR2C1U0_9ROSI</name>
<reference evidence="8 9" key="1">
    <citation type="journal article" date="2024" name="G3 (Bethesda)">
        <title>Genome assembly of Hibiscus sabdariffa L. provides insights into metabolisms of medicinal natural products.</title>
        <authorList>
            <person name="Kim T."/>
        </authorList>
    </citation>
    <scope>NUCLEOTIDE SEQUENCE [LARGE SCALE GENOMIC DNA]</scope>
    <source>
        <strain evidence="8">TK-2024</strain>
        <tissue evidence="8">Old leaves</tissue>
    </source>
</reference>
<feature type="compositionally biased region" description="Basic and acidic residues" evidence="6">
    <location>
        <begin position="54"/>
        <end position="72"/>
    </location>
</feature>
<evidence type="ECO:0000256" key="4">
    <source>
        <dbReference type="ARBA" id="ARBA00023289"/>
    </source>
</evidence>
<keyword evidence="4" id="KW-0636">Prenylation</keyword>
<dbReference type="EMBL" id="JBBPBM010000070">
    <property type="protein sequence ID" value="KAK8513248.1"/>
    <property type="molecule type" value="Genomic_DNA"/>
</dbReference>
<evidence type="ECO:0000256" key="1">
    <source>
        <dbReference type="ARBA" id="ARBA00022481"/>
    </source>
</evidence>
<dbReference type="InterPro" id="IPR051863">
    <property type="entry name" value="HIPP"/>
</dbReference>
<dbReference type="Gene3D" id="3.30.70.330">
    <property type="match status" value="1"/>
</dbReference>
<evidence type="ECO:0000313" key="8">
    <source>
        <dbReference type="EMBL" id="KAK8513248.1"/>
    </source>
</evidence>
<dbReference type="InterPro" id="IPR000504">
    <property type="entry name" value="RRM_dom"/>
</dbReference>
<keyword evidence="1" id="KW-0488">Methylation</keyword>
<gene>
    <name evidence="8" type="ORF">V6N12_037738</name>
</gene>
<protein>
    <recommendedName>
        <fullName evidence="7">HMA domain-containing protein</fullName>
    </recommendedName>
</protein>
<keyword evidence="9" id="KW-1185">Reference proteome</keyword>
<evidence type="ECO:0000256" key="3">
    <source>
        <dbReference type="ARBA" id="ARBA00023288"/>
    </source>
</evidence>
<evidence type="ECO:0000256" key="2">
    <source>
        <dbReference type="ARBA" id="ARBA00022723"/>
    </source>
</evidence>
<proteinExistence type="inferred from homology"/>
<dbReference type="CDD" id="cd00590">
    <property type="entry name" value="RRM_SF"/>
    <property type="match status" value="1"/>
</dbReference>
<evidence type="ECO:0000256" key="5">
    <source>
        <dbReference type="ARBA" id="ARBA00024045"/>
    </source>
</evidence>
<feature type="domain" description="HMA" evidence="7">
    <location>
        <begin position="1"/>
        <end position="49"/>
    </location>
</feature>
<dbReference type="InterPro" id="IPR012677">
    <property type="entry name" value="Nucleotide-bd_a/b_plait_sf"/>
</dbReference>
<dbReference type="SUPFAM" id="SSF54928">
    <property type="entry name" value="RNA-binding domain, RBD"/>
    <property type="match status" value="1"/>
</dbReference>
<feature type="region of interest" description="Disordered" evidence="6">
    <location>
        <begin position="50"/>
        <end position="75"/>
    </location>
</feature>
<dbReference type="PROSITE" id="PS50846">
    <property type="entry name" value="HMA_2"/>
    <property type="match status" value="1"/>
</dbReference>
<dbReference type="InterPro" id="IPR035979">
    <property type="entry name" value="RBD_domain_sf"/>
</dbReference>
<evidence type="ECO:0000259" key="7">
    <source>
        <dbReference type="PROSITE" id="PS50846"/>
    </source>
</evidence>
<dbReference type="Gene3D" id="3.30.70.100">
    <property type="match status" value="1"/>
</dbReference>
<comment type="caution">
    <text evidence="8">The sequence shown here is derived from an EMBL/GenBank/DDBJ whole genome shotgun (WGS) entry which is preliminary data.</text>
</comment>
<evidence type="ECO:0000313" key="9">
    <source>
        <dbReference type="Proteomes" id="UP001472677"/>
    </source>
</evidence>
<sequence length="180" mass="20236">MKTICGLSGVESISFDAKDQTLTVVGDIDPVKAVGKLMKLCRTEIISVGPAKGPEPKKEEPKKEEPKKEEPPLRYPYPLVYQPQTQMAAHNYSSVPEYYSYGSLAHICKTWRRCEHAYSRGGKKFGFVRFEKKLDAERVIERLNGFTSYGFRLTVKMAKYEGKKGGGRNPGKVVRQVKSG</sequence>
<accession>A0ABR2C1U0</accession>
<dbReference type="PANTHER" id="PTHR45811">
    <property type="entry name" value="COPPER TRANSPORT PROTEIN FAMILY-RELATED"/>
    <property type="match status" value="1"/>
</dbReference>
<comment type="similarity">
    <text evidence="5">Belongs to the HIPP family.</text>
</comment>
<evidence type="ECO:0000256" key="6">
    <source>
        <dbReference type="SAM" id="MobiDB-lite"/>
    </source>
</evidence>
<dbReference type="Proteomes" id="UP001472677">
    <property type="component" value="Unassembled WGS sequence"/>
</dbReference>
<keyword evidence="2" id="KW-0479">Metal-binding</keyword>